<organism evidence="6 7">
    <name type="scientific">Elysia crispata</name>
    <name type="common">lettuce slug</name>
    <dbReference type="NCBI Taxonomy" id="231223"/>
    <lineage>
        <taxon>Eukaryota</taxon>
        <taxon>Metazoa</taxon>
        <taxon>Spiralia</taxon>
        <taxon>Lophotrochozoa</taxon>
        <taxon>Mollusca</taxon>
        <taxon>Gastropoda</taxon>
        <taxon>Heterobranchia</taxon>
        <taxon>Euthyneura</taxon>
        <taxon>Panpulmonata</taxon>
        <taxon>Sacoglossa</taxon>
        <taxon>Placobranchoidea</taxon>
        <taxon>Plakobranchidae</taxon>
        <taxon>Elysia</taxon>
    </lineage>
</organism>
<proteinExistence type="inferred from homology"/>
<dbReference type="EC" id="3.1.1.-" evidence="3"/>
<dbReference type="PROSITE" id="PS00122">
    <property type="entry name" value="CARBOXYLESTERASE_B_1"/>
    <property type="match status" value="1"/>
</dbReference>
<dbReference type="InterPro" id="IPR051093">
    <property type="entry name" value="Neuroligin/BSAL"/>
</dbReference>
<protein>
    <recommendedName>
        <fullName evidence="3">Carboxylic ester hydrolase</fullName>
        <ecNumber evidence="3">3.1.1.-</ecNumber>
    </recommendedName>
</protein>
<dbReference type="InterPro" id="IPR002018">
    <property type="entry name" value="CarbesteraseB"/>
</dbReference>
<evidence type="ECO:0000259" key="5">
    <source>
        <dbReference type="Pfam" id="PF00135"/>
    </source>
</evidence>
<feature type="region of interest" description="Disordered" evidence="4">
    <location>
        <begin position="182"/>
        <end position="201"/>
    </location>
</feature>
<dbReference type="PANTHER" id="PTHR43903">
    <property type="entry name" value="NEUROLIGIN"/>
    <property type="match status" value="1"/>
</dbReference>
<keyword evidence="2 3" id="KW-0378">Hydrolase</keyword>
<reference evidence="6" key="1">
    <citation type="journal article" date="2023" name="G3 (Bethesda)">
        <title>A reference genome for the long-term kleptoplast-retaining sea slug Elysia crispata morphotype clarki.</title>
        <authorList>
            <person name="Eastman K.E."/>
            <person name="Pendleton A.L."/>
            <person name="Shaikh M.A."/>
            <person name="Suttiyut T."/>
            <person name="Ogas R."/>
            <person name="Tomko P."/>
            <person name="Gavelis G."/>
            <person name="Widhalm J.R."/>
            <person name="Wisecaver J.H."/>
        </authorList>
    </citation>
    <scope>NUCLEOTIDE SEQUENCE</scope>
    <source>
        <strain evidence="6">ECLA1</strain>
    </source>
</reference>
<dbReference type="AlphaFoldDB" id="A0AAE0XS59"/>
<sequence>MRGKVEPGLILLILSVIVLLTLVNAAPELQFDFGTVRACMQRANKEFGPSSEDCLFLTVYSPPVSTATKKVMVYVPGGGFTEGGHRTYVPGSMVTENDVIVVITQYRLGALGWISSGDDVLPGNLGLRDQLLAISWVKSNIARFGGDPDDITLFGLSAGGISVSALALSPLAKGLFNSNGENCRRESEKLPKRPRRTTETRKALSQVIAQSGSAASKLAINPNPREYLYRFAEQAGCKPRFFFPPLARQYHQNILDCLMRKDASELIFGMNPFSDSDPDAGNIFSTGLLYAAGFSPVVDGEVLPRTVKSMLADESYLRSNGVLDRPYIIGVTNNDAGLLADIVTFIPGRPYYLLTVPSNVARRVRAAAETQFRGTPSTEMLNVIDFAYTYPRNPDGSIPLQRVMDMTLDGLFLIPSMLYTRALADKVPVYFYLFDHYPQLKDPNSQFKGTSHAMDNLYLFDRPADPDLNLSFYANVYTAESEPVPAVYRGALSSFAKTGSPTFLTSTSPNSFGTWPRYDLQSQKYLAISAKPEVRREVYAQRVSLWLDFLPKLARNSFFSFSSDRAAYA</sequence>
<dbReference type="SUPFAM" id="SSF53474">
    <property type="entry name" value="alpha/beta-Hydrolases"/>
    <property type="match status" value="1"/>
</dbReference>
<keyword evidence="7" id="KW-1185">Reference proteome</keyword>
<evidence type="ECO:0000256" key="2">
    <source>
        <dbReference type="ARBA" id="ARBA00022801"/>
    </source>
</evidence>
<gene>
    <name evidence="6" type="ORF">RRG08_041376</name>
</gene>
<dbReference type="Gene3D" id="3.40.50.1820">
    <property type="entry name" value="alpha/beta hydrolase"/>
    <property type="match status" value="1"/>
</dbReference>
<keyword evidence="3" id="KW-0732">Signal</keyword>
<dbReference type="Pfam" id="PF00135">
    <property type="entry name" value="COesterase"/>
    <property type="match status" value="2"/>
</dbReference>
<evidence type="ECO:0000256" key="1">
    <source>
        <dbReference type="ARBA" id="ARBA00005964"/>
    </source>
</evidence>
<feature type="signal peptide" evidence="3">
    <location>
        <begin position="1"/>
        <end position="25"/>
    </location>
</feature>
<dbReference type="EMBL" id="JAWDGP010007770">
    <property type="protein sequence ID" value="KAK3705502.1"/>
    <property type="molecule type" value="Genomic_DNA"/>
</dbReference>
<dbReference type="GO" id="GO:0016787">
    <property type="term" value="F:hydrolase activity"/>
    <property type="evidence" value="ECO:0007669"/>
    <property type="project" value="UniProtKB-KW"/>
</dbReference>
<evidence type="ECO:0000313" key="7">
    <source>
        <dbReference type="Proteomes" id="UP001283361"/>
    </source>
</evidence>
<evidence type="ECO:0000256" key="3">
    <source>
        <dbReference type="RuleBase" id="RU361235"/>
    </source>
</evidence>
<feature type="domain" description="Carboxylesterase type B" evidence="5">
    <location>
        <begin position="200"/>
        <end position="546"/>
    </location>
</feature>
<evidence type="ECO:0000256" key="4">
    <source>
        <dbReference type="SAM" id="MobiDB-lite"/>
    </source>
</evidence>
<dbReference type="Proteomes" id="UP001283361">
    <property type="component" value="Unassembled WGS sequence"/>
</dbReference>
<comment type="similarity">
    <text evidence="1 3">Belongs to the type-B carboxylesterase/lipase family.</text>
</comment>
<dbReference type="InterPro" id="IPR029058">
    <property type="entry name" value="AB_hydrolase_fold"/>
</dbReference>
<dbReference type="InterPro" id="IPR019826">
    <property type="entry name" value="Carboxylesterase_B_AS"/>
</dbReference>
<feature type="chain" id="PRO_5041781840" description="Carboxylic ester hydrolase" evidence="3">
    <location>
        <begin position="26"/>
        <end position="569"/>
    </location>
</feature>
<comment type="caution">
    <text evidence="6">The sequence shown here is derived from an EMBL/GenBank/DDBJ whole genome shotgun (WGS) entry which is preliminary data.</text>
</comment>
<evidence type="ECO:0000313" key="6">
    <source>
        <dbReference type="EMBL" id="KAK3705502.1"/>
    </source>
</evidence>
<feature type="domain" description="Carboxylesterase type B" evidence="5">
    <location>
        <begin position="38"/>
        <end position="177"/>
    </location>
</feature>
<accession>A0AAE0XS59</accession>
<name>A0AAE0XS59_9GAST</name>